<feature type="transmembrane region" description="Helical" evidence="2">
    <location>
        <begin position="39"/>
        <end position="58"/>
    </location>
</feature>
<dbReference type="EMBL" id="JBHSMA010000010">
    <property type="protein sequence ID" value="MFC5412089.1"/>
    <property type="molecule type" value="Genomic_DNA"/>
</dbReference>
<feature type="compositionally biased region" description="Basic and acidic residues" evidence="1">
    <location>
        <begin position="25"/>
        <end position="34"/>
    </location>
</feature>
<keyword evidence="2" id="KW-1133">Transmembrane helix</keyword>
<gene>
    <name evidence="3" type="ORF">ACFPMF_22380</name>
</gene>
<evidence type="ECO:0000313" key="4">
    <source>
        <dbReference type="Proteomes" id="UP001596106"/>
    </source>
</evidence>
<organism evidence="3 4">
    <name type="scientific">Larkinella bovis</name>
    <dbReference type="NCBI Taxonomy" id="683041"/>
    <lineage>
        <taxon>Bacteria</taxon>
        <taxon>Pseudomonadati</taxon>
        <taxon>Bacteroidota</taxon>
        <taxon>Cytophagia</taxon>
        <taxon>Cytophagales</taxon>
        <taxon>Spirosomataceae</taxon>
        <taxon>Larkinella</taxon>
    </lineage>
</organism>
<keyword evidence="4" id="KW-1185">Reference proteome</keyword>
<keyword evidence="2" id="KW-0472">Membrane</keyword>
<comment type="caution">
    <text evidence="3">The sequence shown here is derived from an EMBL/GenBank/DDBJ whole genome shotgun (WGS) entry which is preliminary data.</text>
</comment>
<evidence type="ECO:0000256" key="2">
    <source>
        <dbReference type="SAM" id="Phobius"/>
    </source>
</evidence>
<protein>
    <submittedName>
        <fullName evidence="3">Uncharacterized protein</fullName>
    </submittedName>
</protein>
<dbReference type="Proteomes" id="UP001596106">
    <property type="component" value="Unassembled WGS sequence"/>
</dbReference>
<feature type="region of interest" description="Disordered" evidence="1">
    <location>
        <begin position="1"/>
        <end position="34"/>
    </location>
</feature>
<evidence type="ECO:0000256" key="1">
    <source>
        <dbReference type="SAM" id="MobiDB-lite"/>
    </source>
</evidence>
<reference evidence="4" key="1">
    <citation type="journal article" date="2019" name="Int. J. Syst. Evol. Microbiol.">
        <title>The Global Catalogue of Microorganisms (GCM) 10K type strain sequencing project: providing services to taxonomists for standard genome sequencing and annotation.</title>
        <authorList>
            <consortium name="The Broad Institute Genomics Platform"/>
            <consortium name="The Broad Institute Genome Sequencing Center for Infectious Disease"/>
            <person name="Wu L."/>
            <person name="Ma J."/>
        </authorList>
    </citation>
    <scope>NUCLEOTIDE SEQUENCE [LARGE SCALE GENOMIC DNA]</scope>
    <source>
        <strain evidence="4">CCUG 55250</strain>
    </source>
</reference>
<sequence>MANVRYSHSFQTGPGHRRQSPKGLRLSDSDPREPRRPDWLLILMVSLFVLTLLIAWFVDIPALLRP</sequence>
<proteinExistence type="predicted"/>
<name>A0ABW0IFN5_9BACT</name>
<accession>A0ABW0IFN5</accession>
<keyword evidence="2" id="KW-0812">Transmembrane</keyword>
<feature type="compositionally biased region" description="Polar residues" evidence="1">
    <location>
        <begin position="1"/>
        <end position="12"/>
    </location>
</feature>
<evidence type="ECO:0000313" key="3">
    <source>
        <dbReference type="EMBL" id="MFC5412089.1"/>
    </source>
</evidence>